<evidence type="ECO:0000313" key="1">
    <source>
        <dbReference type="EMBL" id="RYO80191.1"/>
    </source>
</evidence>
<protein>
    <submittedName>
        <fullName evidence="1">Uncharacterized protein</fullName>
    </submittedName>
</protein>
<evidence type="ECO:0000313" key="2">
    <source>
        <dbReference type="Proteomes" id="UP000294003"/>
    </source>
</evidence>
<comment type="caution">
    <text evidence="1">The sequence shown here is derived from an EMBL/GenBank/DDBJ whole genome shotgun (WGS) entry which is preliminary data.</text>
</comment>
<dbReference type="Proteomes" id="UP000294003">
    <property type="component" value="Unassembled WGS sequence"/>
</dbReference>
<sequence>MGRWGLRLFEGDKDWDIACDLESTFEGEDEGKNLKFFDLVVFRDDDEEIVGEMRDRLDSGLGDELFDIYRAREKEYGGEYRVVILGALAMRTGARIRPGGLGHLRDLVCTTTCRHGAQFLAALDHYKPGVPRAYGPPSCFHCGKMKADTGGEPLRITRIWIESFMSLIAKRSRILLEKLIPSR</sequence>
<dbReference type="EMBL" id="QJNS01000298">
    <property type="protein sequence ID" value="RYO80191.1"/>
    <property type="molecule type" value="Genomic_DNA"/>
</dbReference>
<name>A0ABY0GY61_9PEZI</name>
<gene>
    <name evidence="1" type="ORF">DL762_007778</name>
</gene>
<keyword evidence="2" id="KW-1185">Reference proteome</keyword>
<organism evidence="1 2">
    <name type="scientific">Monosporascus cannonballus</name>
    <dbReference type="NCBI Taxonomy" id="155416"/>
    <lineage>
        <taxon>Eukaryota</taxon>
        <taxon>Fungi</taxon>
        <taxon>Dikarya</taxon>
        <taxon>Ascomycota</taxon>
        <taxon>Pezizomycotina</taxon>
        <taxon>Sordariomycetes</taxon>
        <taxon>Xylariomycetidae</taxon>
        <taxon>Xylariales</taxon>
        <taxon>Xylariales incertae sedis</taxon>
        <taxon>Monosporascus</taxon>
    </lineage>
</organism>
<reference evidence="1 2" key="1">
    <citation type="submission" date="2018-06" db="EMBL/GenBank/DDBJ databases">
        <title>Complete Genomes of Monosporascus.</title>
        <authorList>
            <person name="Robinson A.J."/>
            <person name="Natvig D.O."/>
        </authorList>
    </citation>
    <scope>NUCLEOTIDE SEQUENCE [LARGE SCALE GENOMIC DNA]</scope>
    <source>
        <strain evidence="1 2">CBS 609.92</strain>
    </source>
</reference>
<accession>A0ABY0GY61</accession>
<proteinExistence type="predicted"/>